<dbReference type="eggNOG" id="COG0826">
    <property type="taxonomic scope" value="Bacteria"/>
</dbReference>
<name>A0A094JLL1_9GAMM</name>
<reference evidence="1 2" key="1">
    <citation type="submission" date="2014-06" db="EMBL/GenBank/DDBJ databases">
        <title>Shewanella sp. YQH10.</title>
        <authorList>
            <person name="Liu Y."/>
            <person name="Zeng R."/>
        </authorList>
    </citation>
    <scope>NUCLEOTIDE SEQUENCE [LARGE SCALE GENOMIC DNA]</scope>
    <source>
        <strain evidence="1 2">YQH10</strain>
    </source>
</reference>
<dbReference type="PANTHER" id="PTHR30217">
    <property type="entry name" value="PEPTIDASE U32 FAMILY"/>
    <property type="match status" value="1"/>
</dbReference>
<dbReference type="EMBL" id="JPEO01000001">
    <property type="protein sequence ID" value="KFZ38939.1"/>
    <property type="molecule type" value="Genomic_DNA"/>
</dbReference>
<dbReference type="AlphaFoldDB" id="A0A094JLL1"/>
<dbReference type="STRING" id="1515746.HR45_00605"/>
<organism evidence="1 2">
    <name type="scientific">Shewanella mangrovi</name>
    <dbReference type="NCBI Taxonomy" id="1515746"/>
    <lineage>
        <taxon>Bacteria</taxon>
        <taxon>Pseudomonadati</taxon>
        <taxon>Pseudomonadota</taxon>
        <taxon>Gammaproteobacteria</taxon>
        <taxon>Alteromonadales</taxon>
        <taxon>Shewanellaceae</taxon>
        <taxon>Shewanella</taxon>
    </lineage>
</organism>
<keyword evidence="2" id="KW-1185">Reference proteome</keyword>
<dbReference type="InterPro" id="IPR051454">
    <property type="entry name" value="RNA/ubiquinone_mod_enzymes"/>
</dbReference>
<evidence type="ECO:0000313" key="1">
    <source>
        <dbReference type="EMBL" id="KFZ38939.1"/>
    </source>
</evidence>
<dbReference type="InterPro" id="IPR001539">
    <property type="entry name" value="Peptidase_U32"/>
</dbReference>
<comment type="caution">
    <text evidence="1">The sequence shown here is derived from an EMBL/GenBank/DDBJ whole genome shotgun (WGS) entry which is preliminary data.</text>
</comment>
<dbReference type="PANTHER" id="PTHR30217:SF10">
    <property type="entry name" value="23S RRNA 5-HYDROXYCYTIDINE C2501 SYNTHASE"/>
    <property type="match status" value="1"/>
</dbReference>
<gene>
    <name evidence="1" type="ORF">HR45_00605</name>
</gene>
<sequence length="662" mass="74026">MTSQFELLAPGGDLASIHAAIAAGADAIYCGLGRFNARNRAENLTLEQLKAVLPLAHQHHCKIFVTLNIMLLESELNAVVKLLNQLMRIEIDGVIIQDLGLAYLLKQYYPMLDLHASTQLNSHNRGQILLLKQLGCSRVNLSRELSIDEIKPLAQFGWLHDVKMEVFVHGSYCIGFSGLCYMSSLRNGASGNRGRCSQPCRDTYQTTAVGVKHPLNMKDNCAYLELPKLVDAGVYSLKVEGRIKKPHYVYTVVQQWRKQLDSYEQTGELLTDTTPLYTVFNRDFSTGYLNADIQRGMFIDNPRNHAAEHFANLAAVNDEAEKQRIKVRVYDENTAIMAKVDAAVSQLLAEPINQPSPRKIADVHLPKLTTHPCDTAPSLSVLLSSKDDLALLQNPALANVHFYWQVPASLARDFDATLSLLQQYPQLRPWFPAVLIDDNYDAAIKLLETLRPELLVTNNSGVGYAAQQLQLHWLAGPQLNTSNSYALACLQQEFAASGAFISNEIAGFQLKHIKRPANFRLAYMLYQPLALLTSRQCLFQQTLGCRKQKINKGCLPRCSKTTELFNENGEQYRIAKLAGQHNAIYSAEHYLNLALLEEHADMFTELFIDLSDVDTATRCTLTKAALIEQFAALLNRQQRQAVMEQLSHAISPTTQGQYHSGL</sequence>
<dbReference type="Pfam" id="PF01136">
    <property type="entry name" value="Peptidase_U32"/>
    <property type="match status" value="2"/>
</dbReference>
<protein>
    <submittedName>
        <fullName evidence="1">Peptidase U32</fullName>
    </submittedName>
</protein>
<dbReference type="Proteomes" id="UP000029264">
    <property type="component" value="Unassembled WGS sequence"/>
</dbReference>
<evidence type="ECO:0000313" key="2">
    <source>
        <dbReference type="Proteomes" id="UP000029264"/>
    </source>
</evidence>
<dbReference type="RefSeq" id="WP_037439356.1">
    <property type="nucleotide sequence ID" value="NZ_JPEO01000001.1"/>
</dbReference>
<accession>A0A094JLL1</accession>
<proteinExistence type="predicted"/>